<dbReference type="InterPro" id="IPR020821">
    <property type="entry name" value="ENPP1-3/EXOG-like_nuc-like"/>
</dbReference>
<evidence type="ECO:0000313" key="4">
    <source>
        <dbReference type="Proteomes" id="UP001216139"/>
    </source>
</evidence>
<gene>
    <name evidence="3" type="ORF">PQO05_08700</name>
</gene>
<dbReference type="InterPro" id="IPR040255">
    <property type="entry name" value="Non-specific_endonuclease"/>
</dbReference>
<dbReference type="GO" id="GO:0004519">
    <property type="term" value="F:endonuclease activity"/>
    <property type="evidence" value="ECO:0007669"/>
    <property type="project" value="UniProtKB-KW"/>
</dbReference>
<dbReference type="EMBL" id="CP117167">
    <property type="protein sequence ID" value="WCT14012.1"/>
    <property type="molecule type" value="Genomic_DNA"/>
</dbReference>
<feature type="domain" description="ENPP1-3/EXOG-like endonuclease/phosphodiesterase" evidence="1">
    <location>
        <begin position="240"/>
        <end position="449"/>
    </location>
</feature>
<dbReference type="RefSeq" id="WP_273632315.1">
    <property type="nucleotide sequence ID" value="NZ_CP117167.1"/>
</dbReference>
<name>A0ABY7TCC3_9SPHI</name>
<proteinExistence type="predicted"/>
<reference evidence="3 4" key="1">
    <citation type="submission" date="2023-02" db="EMBL/GenBank/DDBJ databases">
        <title>Genome sequence of Mucilaginibacter jinjuensis strain KACC 16571.</title>
        <authorList>
            <person name="Kim S."/>
            <person name="Heo J."/>
            <person name="Kwon S.-W."/>
        </authorList>
    </citation>
    <scope>NUCLEOTIDE SEQUENCE [LARGE SCALE GENOMIC DNA]</scope>
    <source>
        <strain evidence="3 4">KACC 16571</strain>
    </source>
</reference>
<sequence length="461" mass="48615">MKKFRHLIYPALAITVFLASCRKDEKASVPQDLAINGASVKTTNTITQTFDEGFESGSKTGYADANVTLSSGSWDMNDALIGNSTSDAKVGSQSVRIRNTGILGMNFNVITGASTVTVKYATYGTDGSSAFQLWVSSNSGSTYTQVGTTSITASSTTLATATFTVNTAGTLRFQIRKTTGGTNRINIDEFTVNSYDSGSTGGGGTGGSGGTTGDNTNMLLGNPSGATASVSNPNNYLYDQTYYIESYNRTKGEPNWVSWYVGSTSLGSTDRSDDFRADTNLPSGWYEVGATSYSGSGFDRGHNCPSADRTSTLAANQATFLMDNMIPQAPNNNEQTWANLENYLRGLVTAGNEVYIVMGSYGSGGTGSSGTATTINSGNVNVPSNIWKVAVVIPNGNGDLARITSTTRVIAVNTPNINTISSDWTQYKCTVRSIEAATGYNLLSALPQSVQDAVETKVDNQ</sequence>
<organism evidence="3 4">
    <name type="scientific">Mucilaginibacter jinjuensis</name>
    <dbReference type="NCBI Taxonomy" id="1176721"/>
    <lineage>
        <taxon>Bacteria</taxon>
        <taxon>Pseudomonadati</taxon>
        <taxon>Bacteroidota</taxon>
        <taxon>Sphingobacteriia</taxon>
        <taxon>Sphingobacteriales</taxon>
        <taxon>Sphingobacteriaceae</taxon>
        <taxon>Mucilaginibacter</taxon>
    </lineage>
</organism>
<keyword evidence="3" id="KW-0540">Nuclease</keyword>
<dbReference type="PANTHER" id="PTHR13966">
    <property type="entry name" value="ENDONUCLEASE RELATED"/>
    <property type="match status" value="1"/>
</dbReference>
<dbReference type="PANTHER" id="PTHR13966:SF5">
    <property type="entry name" value="ENDONUCLEASE G, MITOCHONDRIAL"/>
    <property type="match status" value="1"/>
</dbReference>
<dbReference type="SUPFAM" id="SSF54060">
    <property type="entry name" value="His-Me finger endonucleases"/>
    <property type="match status" value="1"/>
</dbReference>
<dbReference type="SMART" id="SM00892">
    <property type="entry name" value="Endonuclease_NS"/>
    <property type="match status" value="1"/>
</dbReference>
<feature type="domain" description="DNA/RNA non-specific endonuclease/pyrophosphatase/phosphodiesterase" evidence="2">
    <location>
        <begin position="239"/>
        <end position="449"/>
    </location>
</feature>
<dbReference type="PROSITE" id="PS51257">
    <property type="entry name" value="PROKAR_LIPOPROTEIN"/>
    <property type="match status" value="1"/>
</dbReference>
<dbReference type="InterPro" id="IPR001604">
    <property type="entry name" value="Endo_G_ENPP1-like_dom"/>
</dbReference>
<dbReference type="InterPro" id="IPR044925">
    <property type="entry name" value="His-Me_finger_sf"/>
</dbReference>
<evidence type="ECO:0000259" key="2">
    <source>
        <dbReference type="SMART" id="SM00892"/>
    </source>
</evidence>
<dbReference type="InterPro" id="IPR044929">
    <property type="entry name" value="DNA/RNA_non-sp_Endonuclease_sf"/>
</dbReference>
<evidence type="ECO:0000259" key="1">
    <source>
        <dbReference type="SMART" id="SM00477"/>
    </source>
</evidence>
<keyword evidence="4" id="KW-1185">Reference proteome</keyword>
<dbReference type="Proteomes" id="UP001216139">
    <property type="component" value="Chromosome"/>
</dbReference>
<accession>A0ABY7TCC3</accession>
<dbReference type="CDD" id="cd00091">
    <property type="entry name" value="NUC"/>
    <property type="match status" value="1"/>
</dbReference>
<protein>
    <submittedName>
        <fullName evidence="3">DNA/RNA non-specific endonuclease</fullName>
    </submittedName>
</protein>
<dbReference type="Pfam" id="PF01223">
    <property type="entry name" value="Endonuclease_NS"/>
    <property type="match status" value="1"/>
</dbReference>
<keyword evidence="3" id="KW-0255">Endonuclease</keyword>
<dbReference type="Gene3D" id="3.40.570.10">
    <property type="entry name" value="Extracellular Endonuclease, subunit A"/>
    <property type="match status" value="1"/>
</dbReference>
<keyword evidence="3" id="KW-0378">Hydrolase</keyword>
<evidence type="ECO:0000313" key="3">
    <source>
        <dbReference type="EMBL" id="WCT14012.1"/>
    </source>
</evidence>
<dbReference type="SMART" id="SM00477">
    <property type="entry name" value="NUC"/>
    <property type="match status" value="1"/>
</dbReference>